<evidence type="ECO:0000256" key="1">
    <source>
        <dbReference type="ARBA" id="ARBA00008007"/>
    </source>
</evidence>
<reference evidence="2 3" key="1">
    <citation type="submission" date="2019-11" db="EMBL/GenBank/DDBJ databases">
        <title>Draft genome sequences of five Paenibacillus species of dairy origin.</title>
        <authorList>
            <person name="Olajide A.M."/>
            <person name="Chen S."/>
            <person name="Lapointe G."/>
        </authorList>
    </citation>
    <scope>NUCLEOTIDE SEQUENCE [LARGE SCALE GENOMIC DNA]</scope>
    <source>
        <strain evidence="2 3">2CS3</strain>
    </source>
</reference>
<name>A0A7X2ZCI9_9BACL</name>
<dbReference type="Proteomes" id="UP000450917">
    <property type="component" value="Unassembled WGS sequence"/>
</dbReference>
<dbReference type="CDD" id="cd06223">
    <property type="entry name" value="PRTases_typeI"/>
    <property type="match status" value="1"/>
</dbReference>
<dbReference type="InterPro" id="IPR051910">
    <property type="entry name" value="ComF/GntX_DNA_util-trans"/>
</dbReference>
<dbReference type="InterPro" id="IPR029057">
    <property type="entry name" value="PRTase-like"/>
</dbReference>
<sequence>MRGMEGQLGPRARTCLVCGNASKGSVSAQLQVCRSCEAAIPWIRNVQCARCGRHERCPDCTRREETYFVQNRSCVRYDERMKSWLALYKYRGKESLKRVLGNMLVHAYHLHRLALEQEAWPKPDQAYMTFVPLSEERYGERGFNQAEQMAVEVSRLTGIPVLPLLRRTRHTAKQSFKGRADRLDDMQGVFELIPEAVSQLLSYTCTQRTHLYIVDDVYTTGSTLNECARVIRKSLPVQVFGLTFAR</sequence>
<gene>
    <name evidence="2" type="ORF">GNP93_17495</name>
</gene>
<accession>A0A7X2ZCI9</accession>
<comment type="similarity">
    <text evidence="1">Belongs to the ComF/GntX family.</text>
</comment>
<dbReference type="EMBL" id="WNZX01000015">
    <property type="protein sequence ID" value="MUG72465.1"/>
    <property type="molecule type" value="Genomic_DNA"/>
</dbReference>
<proteinExistence type="inferred from homology"/>
<evidence type="ECO:0000313" key="3">
    <source>
        <dbReference type="Proteomes" id="UP000450917"/>
    </source>
</evidence>
<dbReference type="PANTHER" id="PTHR47505">
    <property type="entry name" value="DNA UTILIZATION PROTEIN YHGH"/>
    <property type="match status" value="1"/>
</dbReference>
<keyword evidence="3" id="KW-1185">Reference proteome</keyword>
<organism evidence="2 3">
    <name type="scientific">Paenibacillus validus</name>
    <dbReference type="NCBI Taxonomy" id="44253"/>
    <lineage>
        <taxon>Bacteria</taxon>
        <taxon>Bacillati</taxon>
        <taxon>Bacillota</taxon>
        <taxon>Bacilli</taxon>
        <taxon>Bacillales</taxon>
        <taxon>Paenibacillaceae</taxon>
        <taxon>Paenibacillus</taxon>
    </lineage>
</organism>
<dbReference type="InterPro" id="IPR000836">
    <property type="entry name" value="PRTase_dom"/>
</dbReference>
<evidence type="ECO:0000313" key="2">
    <source>
        <dbReference type="EMBL" id="MUG72465.1"/>
    </source>
</evidence>
<dbReference type="Gene3D" id="3.40.50.2020">
    <property type="match status" value="1"/>
</dbReference>
<comment type="caution">
    <text evidence="2">The sequence shown here is derived from an EMBL/GenBank/DDBJ whole genome shotgun (WGS) entry which is preliminary data.</text>
</comment>
<dbReference type="AlphaFoldDB" id="A0A7X2ZCI9"/>
<protein>
    <submittedName>
        <fullName evidence="2">ComF family protein</fullName>
    </submittedName>
</protein>
<dbReference type="SUPFAM" id="SSF53271">
    <property type="entry name" value="PRTase-like"/>
    <property type="match status" value="1"/>
</dbReference>
<dbReference type="PANTHER" id="PTHR47505:SF1">
    <property type="entry name" value="DNA UTILIZATION PROTEIN YHGH"/>
    <property type="match status" value="1"/>
</dbReference>